<dbReference type="GO" id="GO:0035438">
    <property type="term" value="F:cyclic-di-GMP binding"/>
    <property type="evidence" value="ECO:0007669"/>
    <property type="project" value="InterPro"/>
</dbReference>
<name>A0A6I4TRP6_9SPHN</name>
<protein>
    <submittedName>
        <fullName evidence="2">PilZ domain-containing protein</fullName>
    </submittedName>
</protein>
<evidence type="ECO:0000313" key="2">
    <source>
        <dbReference type="EMBL" id="MXO97587.1"/>
    </source>
</evidence>
<dbReference type="SUPFAM" id="SSF141371">
    <property type="entry name" value="PilZ domain-like"/>
    <property type="match status" value="2"/>
</dbReference>
<dbReference type="Proteomes" id="UP000469430">
    <property type="component" value="Unassembled WGS sequence"/>
</dbReference>
<evidence type="ECO:0000259" key="1">
    <source>
        <dbReference type="Pfam" id="PF07238"/>
    </source>
</evidence>
<comment type="caution">
    <text evidence="2">The sequence shown here is derived from an EMBL/GenBank/DDBJ whole genome shotgun (WGS) entry which is preliminary data.</text>
</comment>
<sequence>MSGAELRGAARYALLLRIAKLIGDGCEFLCVLRDASATGVAVKLFHRLPANMPLMLEMPNGDRHPLQLVWENEGKAGFRFLMPVEIDRFIASPSPYPARPVRANVNIPVTAVIAGRPAPAQIGNISQQGALLTCSEHLAVMQRIRIESPMLPGLFATVRWRREMDYGLVFENTFTLAQLAELLDTLHRRQH</sequence>
<dbReference type="AlphaFoldDB" id="A0A6I4TRP6"/>
<dbReference type="EMBL" id="WTYJ01000001">
    <property type="protein sequence ID" value="MXO97587.1"/>
    <property type="molecule type" value="Genomic_DNA"/>
</dbReference>
<reference evidence="2 3" key="1">
    <citation type="submission" date="2019-12" db="EMBL/GenBank/DDBJ databases">
        <title>Genomic-based taxomic classification of the family Erythrobacteraceae.</title>
        <authorList>
            <person name="Xu L."/>
        </authorList>
    </citation>
    <scope>NUCLEOTIDE SEQUENCE [LARGE SCALE GENOMIC DNA]</scope>
    <source>
        <strain evidence="2 3">S36</strain>
    </source>
</reference>
<feature type="domain" description="PilZ" evidence="1">
    <location>
        <begin position="101"/>
        <end position="182"/>
    </location>
</feature>
<organism evidence="2 3">
    <name type="scientific">Croceibacterium xixiisoli</name>
    <dbReference type="NCBI Taxonomy" id="1476466"/>
    <lineage>
        <taxon>Bacteria</taxon>
        <taxon>Pseudomonadati</taxon>
        <taxon>Pseudomonadota</taxon>
        <taxon>Alphaproteobacteria</taxon>
        <taxon>Sphingomonadales</taxon>
        <taxon>Erythrobacteraceae</taxon>
        <taxon>Croceibacterium</taxon>
    </lineage>
</organism>
<accession>A0A6I4TRP6</accession>
<gene>
    <name evidence="2" type="ORF">GRI97_01115</name>
</gene>
<dbReference type="RefSeq" id="WP_161389312.1">
    <property type="nucleotide sequence ID" value="NZ_JBHSCP010000001.1"/>
</dbReference>
<dbReference type="InterPro" id="IPR009875">
    <property type="entry name" value="PilZ_domain"/>
</dbReference>
<dbReference type="OrthoDB" id="7929489at2"/>
<dbReference type="Pfam" id="PF07238">
    <property type="entry name" value="PilZ"/>
    <property type="match status" value="1"/>
</dbReference>
<proteinExistence type="predicted"/>
<keyword evidence="3" id="KW-1185">Reference proteome</keyword>
<evidence type="ECO:0000313" key="3">
    <source>
        <dbReference type="Proteomes" id="UP000469430"/>
    </source>
</evidence>